<keyword evidence="3 4" id="KW-0663">Pyridoxal phosphate</keyword>
<keyword evidence="8" id="KW-1185">Reference proteome</keyword>
<feature type="binding site" evidence="4">
    <location>
        <position position="313"/>
    </location>
    <ligand>
        <name>pyridoxal 5'-phosphate</name>
        <dbReference type="ChEBI" id="CHEBI:597326"/>
    </ligand>
</feature>
<dbReference type="GO" id="GO:0030429">
    <property type="term" value="F:kynureninase activity"/>
    <property type="evidence" value="ECO:0007669"/>
    <property type="project" value="UniProtKB-UniRule"/>
</dbReference>
<comment type="subunit">
    <text evidence="4 5">Homodimer.</text>
</comment>
<accession>A0A9J6DI99</accession>
<evidence type="ECO:0000256" key="3">
    <source>
        <dbReference type="ARBA" id="ARBA00022898"/>
    </source>
</evidence>
<evidence type="ECO:0000313" key="8">
    <source>
        <dbReference type="Proteomes" id="UP000821866"/>
    </source>
</evidence>
<sequence length="502" mass="56195">MIANASTTPRRELLSLAESWGLGHTTVDFARRLDREDPLKKFRKRFVIPKMVDLTGVDAEFIKCLDQECIYMGGHLLGAKPRALDDEVQKVLDDWGKRVASRYEKGFALSTALAVRRADEMPRNFGNPAARADRDEIVFMNGLTVNLHLLMMTYYRPEGKRTKVAVEADAFSSDLYAAQSQVSHHGLDVASNLILLSSREGEELLREEDIYDVIDKEGDTIAILLLCGVQYQTGQALDIRGITSAARKKGCIVLWDLAHAVCNVELRLNEWEIDLAAWCTYKYMNCGPGCTAVAYVSHKFRKSRDRLPELRGWWGNEAKTRLLMRREFEPSPSADMFKVSVGSAVLISAIVTSLQIFSEVGEPNRLRKQFLMTGYMELLLTDLLGARHDYKDTKHPFHLLTPADVRRRGSQFSLRLAAPYDARQVLQELLRRGIVVSYCRTIPCLGEALPSPKLAAALYDDVTTGTAAASEHGESAHSSCKPASEHIATDPICCARRQLLCQ</sequence>
<dbReference type="GO" id="GO:0097053">
    <property type="term" value="P:L-kynurenine catabolic process"/>
    <property type="evidence" value="ECO:0007669"/>
    <property type="project" value="UniProtKB-UniRule"/>
</dbReference>
<evidence type="ECO:0000256" key="1">
    <source>
        <dbReference type="ARBA" id="ARBA00022642"/>
    </source>
</evidence>
<comment type="catalytic activity">
    <reaction evidence="5">
        <text>3-hydroxy-L-kynurenine + H2O = 3-hydroxyanthranilate + L-alanine + H(+)</text>
        <dbReference type="Rhea" id="RHEA:25143"/>
        <dbReference type="ChEBI" id="CHEBI:15377"/>
        <dbReference type="ChEBI" id="CHEBI:15378"/>
        <dbReference type="ChEBI" id="CHEBI:36559"/>
        <dbReference type="ChEBI" id="CHEBI:57972"/>
        <dbReference type="ChEBI" id="CHEBI:58125"/>
        <dbReference type="EC" id="3.7.1.3"/>
    </reaction>
</comment>
<dbReference type="Pfam" id="PF00266">
    <property type="entry name" value="Aminotran_5"/>
    <property type="match status" value="1"/>
</dbReference>
<reference evidence="7" key="2">
    <citation type="submission" date="2021-09" db="EMBL/GenBank/DDBJ databases">
        <authorList>
            <person name="Jia N."/>
            <person name="Wang J."/>
            <person name="Shi W."/>
            <person name="Du L."/>
            <person name="Sun Y."/>
            <person name="Zhan W."/>
            <person name="Jiang J."/>
            <person name="Wang Q."/>
            <person name="Zhang B."/>
            <person name="Ji P."/>
            <person name="Sakyi L.B."/>
            <person name="Cui X."/>
            <person name="Yuan T."/>
            <person name="Jiang B."/>
            <person name="Yang W."/>
            <person name="Lam T.T.-Y."/>
            <person name="Chang Q."/>
            <person name="Ding S."/>
            <person name="Wang X."/>
            <person name="Zhu J."/>
            <person name="Ruan X."/>
            <person name="Zhao L."/>
            <person name="Wei J."/>
            <person name="Que T."/>
            <person name="Du C."/>
            <person name="Cheng J."/>
            <person name="Dai P."/>
            <person name="Han X."/>
            <person name="Huang E."/>
            <person name="Gao Y."/>
            <person name="Liu J."/>
            <person name="Shao H."/>
            <person name="Ye R."/>
            <person name="Li L."/>
            <person name="Wei W."/>
            <person name="Wang X."/>
            <person name="Wang C."/>
            <person name="Huo Q."/>
            <person name="Li W."/>
            <person name="Guo W."/>
            <person name="Chen H."/>
            <person name="Chen S."/>
            <person name="Zhou L."/>
            <person name="Zhou L."/>
            <person name="Ni X."/>
            <person name="Tian J."/>
            <person name="Zhou Y."/>
            <person name="Sheng Y."/>
            <person name="Liu T."/>
            <person name="Pan Y."/>
            <person name="Xia L."/>
            <person name="Li J."/>
            <person name="Zhao F."/>
            <person name="Cao W."/>
        </authorList>
    </citation>
    <scope>NUCLEOTIDE SEQUENCE</scope>
    <source>
        <strain evidence="7">Rmic-2018</strain>
        <tissue evidence="7">Larvae</tissue>
    </source>
</reference>
<dbReference type="HAMAP" id="MF_01970">
    <property type="entry name" value="Kynureninase"/>
    <property type="match status" value="1"/>
</dbReference>
<feature type="binding site" evidence="4">
    <location>
        <position position="144"/>
    </location>
    <ligand>
        <name>pyridoxal 5'-phosphate</name>
        <dbReference type="ChEBI" id="CHEBI:597326"/>
    </ligand>
</feature>
<evidence type="ECO:0000259" key="6">
    <source>
        <dbReference type="Pfam" id="PF00266"/>
    </source>
</evidence>
<reference evidence="7" key="1">
    <citation type="journal article" date="2020" name="Cell">
        <title>Large-Scale Comparative Analyses of Tick Genomes Elucidate Their Genetic Diversity and Vector Capacities.</title>
        <authorList>
            <consortium name="Tick Genome and Microbiome Consortium (TIGMIC)"/>
            <person name="Jia N."/>
            <person name="Wang J."/>
            <person name="Shi W."/>
            <person name="Du L."/>
            <person name="Sun Y."/>
            <person name="Zhan W."/>
            <person name="Jiang J.F."/>
            <person name="Wang Q."/>
            <person name="Zhang B."/>
            <person name="Ji P."/>
            <person name="Bell-Sakyi L."/>
            <person name="Cui X.M."/>
            <person name="Yuan T.T."/>
            <person name="Jiang B.G."/>
            <person name="Yang W.F."/>
            <person name="Lam T.T."/>
            <person name="Chang Q.C."/>
            <person name="Ding S.J."/>
            <person name="Wang X.J."/>
            <person name="Zhu J.G."/>
            <person name="Ruan X.D."/>
            <person name="Zhao L."/>
            <person name="Wei J.T."/>
            <person name="Ye R.Z."/>
            <person name="Que T.C."/>
            <person name="Du C.H."/>
            <person name="Zhou Y.H."/>
            <person name="Cheng J.X."/>
            <person name="Dai P.F."/>
            <person name="Guo W.B."/>
            <person name="Han X.H."/>
            <person name="Huang E.J."/>
            <person name="Li L.F."/>
            <person name="Wei W."/>
            <person name="Gao Y.C."/>
            <person name="Liu J.Z."/>
            <person name="Shao H.Z."/>
            <person name="Wang X."/>
            <person name="Wang C.C."/>
            <person name="Yang T.C."/>
            <person name="Huo Q.B."/>
            <person name="Li W."/>
            <person name="Chen H.Y."/>
            <person name="Chen S.E."/>
            <person name="Zhou L.G."/>
            <person name="Ni X.B."/>
            <person name="Tian J.H."/>
            <person name="Sheng Y."/>
            <person name="Liu T."/>
            <person name="Pan Y.S."/>
            <person name="Xia L.Y."/>
            <person name="Li J."/>
            <person name="Zhao F."/>
            <person name="Cao W.C."/>
        </authorList>
    </citation>
    <scope>NUCLEOTIDE SEQUENCE</scope>
    <source>
        <strain evidence="7">Rmic-2018</strain>
    </source>
</reference>
<dbReference type="Gene3D" id="3.90.1150.10">
    <property type="entry name" value="Aspartate Aminotransferase, domain 1"/>
    <property type="match status" value="1"/>
</dbReference>
<feature type="modified residue" description="N6-(pyridoxal phosphate)lysine" evidence="4">
    <location>
        <position position="282"/>
    </location>
</feature>
<comment type="subcellular location">
    <subcellularLocation>
        <location evidence="4 5">Cytoplasm</location>
    </subcellularLocation>
</comment>
<dbReference type="InterPro" id="IPR015422">
    <property type="entry name" value="PyrdxlP-dep_Trfase_small"/>
</dbReference>
<dbReference type="PIRSF" id="PIRSF038800">
    <property type="entry name" value="KYNU"/>
    <property type="match status" value="1"/>
</dbReference>
<dbReference type="Proteomes" id="UP000821866">
    <property type="component" value="Chromosome 7"/>
</dbReference>
<dbReference type="InterPro" id="IPR015421">
    <property type="entry name" value="PyrdxlP-dep_Trfase_major"/>
</dbReference>
<dbReference type="GO" id="GO:0005737">
    <property type="term" value="C:cytoplasm"/>
    <property type="evidence" value="ECO:0007669"/>
    <property type="project" value="UniProtKB-SubCell"/>
</dbReference>
<evidence type="ECO:0000313" key="7">
    <source>
        <dbReference type="EMBL" id="KAH8021646.1"/>
    </source>
</evidence>
<feature type="domain" description="Aminotransferase class V" evidence="6">
    <location>
        <begin position="132"/>
        <end position="302"/>
    </location>
</feature>
<dbReference type="GO" id="GO:0043420">
    <property type="term" value="P:anthranilate metabolic process"/>
    <property type="evidence" value="ECO:0007669"/>
    <property type="project" value="UniProtKB-UniRule"/>
</dbReference>
<dbReference type="EC" id="3.7.1.3" evidence="4 5"/>
<keyword evidence="4 5" id="KW-0963">Cytoplasm</keyword>
<dbReference type="GO" id="GO:0019441">
    <property type="term" value="P:L-tryptophan catabolic process to kynurenine"/>
    <property type="evidence" value="ECO:0007669"/>
    <property type="project" value="TreeGrafter"/>
</dbReference>
<comment type="function">
    <text evidence="4 5">Catalyzes the cleavage of L-kynurenine (L-Kyn) and L-3-hydroxykynurenine (L-3OHKyn) into anthranilic acid (AA) and 3-hydroxyanthranilic acid (3-OHAA), respectively.</text>
</comment>
<dbReference type="PANTHER" id="PTHR14084">
    <property type="entry name" value="KYNURENINASE"/>
    <property type="match status" value="1"/>
</dbReference>
<dbReference type="Gene3D" id="3.40.640.10">
    <property type="entry name" value="Type I PLP-dependent aspartate aminotransferase-like (Major domain)"/>
    <property type="match status" value="1"/>
</dbReference>
<comment type="caution">
    <text evidence="7">The sequence shown here is derived from an EMBL/GenBank/DDBJ whole genome shotgun (WGS) entry which is preliminary data.</text>
</comment>
<feature type="binding site" evidence="4">
    <location>
        <position position="256"/>
    </location>
    <ligand>
        <name>pyridoxal 5'-phosphate</name>
        <dbReference type="ChEBI" id="CHEBI:597326"/>
    </ligand>
</feature>
<gene>
    <name evidence="7" type="ORF">HPB51_016042</name>
</gene>
<evidence type="ECO:0000256" key="2">
    <source>
        <dbReference type="ARBA" id="ARBA00022801"/>
    </source>
</evidence>
<dbReference type="VEuPathDB" id="VectorBase:LOC119173967"/>
<comment type="catalytic activity">
    <reaction evidence="4 5">
        <text>L-kynurenine + H2O = anthranilate + L-alanine + H(+)</text>
        <dbReference type="Rhea" id="RHEA:16813"/>
        <dbReference type="ChEBI" id="CHEBI:15377"/>
        <dbReference type="ChEBI" id="CHEBI:15378"/>
        <dbReference type="ChEBI" id="CHEBI:16567"/>
        <dbReference type="ChEBI" id="CHEBI:57959"/>
        <dbReference type="ChEBI" id="CHEBI:57972"/>
        <dbReference type="EC" id="3.7.1.3"/>
    </reaction>
</comment>
<comment type="pathway">
    <text evidence="4 5">Amino-acid degradation; L-kynurenine degradation; L-alanine and anthranilate from L-kynurenine: step 1/1.</text>
</comment>
<comment type="pathway">
    <text evidence="4 5">Cofactor biosynthesis; NAD(+) biosynthesis; quinolinate from L-kynurenine: step 2/3.</text>
</comment>
<dbReference type="GO" id="GO:0034354">
    <property type="term" value="P:'de novo' NAD+ biosynthetic process from L-tryptophan"/>
    <property type="evidence" value="ECO:0007669"/>
    <property type="project" value="UniProtKB-UniRule"/>
</dbReference>
<keyword evidence="1 4" id="KW-0662">Pyridine nucleotide biosynthesis</keyword>
<feature type="binding site" evidence="4">
    <location>
        <position position="259"/>
    </location>
    <ligand>
        <name>pyridoxal 5'-phosphate</name>
        <dbReference type="ChEBI" id="CHEBI:597326"/>
    </ligand>
</feature>
<keyword evidence="2 4" id="KW-0378">Hydrolase</keyword>
<dbReference type="PANTHER" id="PTHR14084:SF0">
    <property type="entry name" value="KYNURENINASE"/>
    <property type="match status" value="1"/>
</dbReference>
<dbReference type="SUPFAM" id="SSF53383">
    <property type="entry name" value="PLP-dependent transferases"/>
    <property type="match status" value="1"/>
</dbReference>
<organism evidence="7 8">
    <name type="scientific">Rhipicephalus microplus</name>
    <name type="common">Cattle tick</name>
    <name type="synonym">Boophilus microplus</name>
    <dbReference type="NCBI Taxonomy" id="6941"/>
    <lineage>
        <taxon>Eukaryota</taxon>
        <taxon>Metazoa</taxon>
        <taxon>Ecdysozoa</taxon>
        <taxon>Arthropoda</taxon>
        <taxon>Chelicerata</taxon>
        <taxon>Arachnida</taxon>
        <taxon>Acari</taxon>
        <taxon>Parasitiformes</taxon>
        <taxon>Ixodida</taxon>
        <taxon>Ixodoidea</taxon>
        <taxon>Ixodidae</taxon>
        <taxon>Rhipicephalinae</taxon>
        <taxon>Rhipicephalus</taxon>
        <taxon>Boophilus</taxon>
    </lineage>
</organism>
<comment type="similarity">
    <text evidence="4 5">Belongs to the kynureninase family.</text>
</comment>
<evidence type="ECO:0000256" key="4">
    <source>
        <dbReference type="HAMAP-Rule" id="MF_03017"/>
    </source>
</evidence>
<dbReference type="InterPro" id="IPR010111">
    <property type="entry name" value="Kynureninase"/>
</dbReference>
<name>A0A9J6DI99_RHIMP</name>
<dbReference type="EMBL" id="JABSTU010000009">
    <property type="protein sequence ID" value="KAH8021646.1"/>
    <property type="molecule type" value="Genomic_DNA"/>
</dbReference>
<dbReference type="GO" id="GO:0030170">
    <property type="term" value="F:pyridoxal phosphate binding"/>
    <property type="evidence" value="ECO:0007669"/>
    <property type="project" value="UniProtKB-UniRule"/>
</dbReference>
<comment type="caution">
    <text evidence="4">Lacks conserved residue(s) required for the propagation of feature annotation.</text>
</comment>
<dbReference type="AlphaFoldDB" id="A0A9J6DI99"/>
<feature type="binding site" evidence="4">
    <location>
        <position position="281"/>
    </location>
    <ligand>
        <name>pyridoxal 5'-phosphate</name>
        <dbReference type="ChEBI" id="CHEBI:597326"/>
    </ligand>
</feature>
<comment type="cofactor">
    <cofactor evidence="4 5">
        <name>pyridoxal 5'-phosphate</name>
        <dbReference type="ChEBI" id="CHEBI:597326"/>
    </cofactor>
</comment>
<proteinExistence type="inferred from homology"/>
<dbReference type="InterPro" id="IPR000192">
    <property type="entry name" value="Aminotrans_V_dom"/>
</dbReference>
<dbReference type="GO" id="GO:0019805">
    <property type="term" value="P:quinolinate biosynthetic process"/>
    <property type="evidence" value="ECO:0007669"/>
    <property type="project" value="UniProtKB-UniRule"/>
</dbReference>
<evidence type="ECO:0000256" key="5">
    <source>
        <dbReference type="PIRNR" id="PIRNR038800"/>
    </source>
</evidence>
<protein>
    <recommendedName>
        <fullName evidence="4 5">Kynureninase</fullName>
        <ecNumber evidence="4 5">3.7.1.3</ecNumber>
    </recommendedName>
    <alternativeName>
        <fullName evidence="4">L-kynurenine hydrolase</fullName>
    </alternativeName>
</protein>
<dbReference type="InterPro" id="IPR015424">
    <property type="entry name" value="PyrdxlP-dep_Trfase"/>
</dbReference>
<feature type="binding site" evidence="4">
    <location>
        <position position="143"/>
    </location>
    <ligand>
        <name>pyridoxal 5'-phosphate</name>
        <dbReference type="ChEBI" id="CHEBI:597326"/>
    </ligand>
</feature>
<dbReference type="NCBIfam" id="TIGR01814">
    <property type="entry name" value="kynureninase"/>
    <property type="match status" value="1"/>
</dbReference>